<evidence type="ECO:0000259" key="4">
    <source>
        <dbReference type="Pfam" id="PF13359"/>
    </source>
</evidence>
<dbReference type="EMBL" id="JAMPLM010000018">
    <property type="protein sequence ID" value="MEP1060435.1"/>
    <property type="molecule type" value="Genomic_DNA"/>
</dbReference>
<name>A0ABV0KQ17_9CYAN</name>
<organism evidence="5 6">
    <name type="scientific">Stenomitos frigidus AS-A4</name>
    <dbReference type="NCBI Taxonomy" id="2933935"/>
    <lineage>
        <taxon>Bacteria</taxon>
        <taxon>Bacillati</taxon>
        <taxon>Cyanobacteriota</taxon>
        <taxon>Cyanophyceae</taxon>
        <taxon>Leptolyngbyales</taxon>
        <taxon>Leptolyngbyaceae</taxon>
        <taxon>Stenomitos</taxon>
    </lineage>
</organism>
<feature type="compositionally biased region" description="Polar residues" evidence="3">
    <location>
        <begin position="124"/>
        <end position="133"/>
    </location>
</feature>
<evidence type="ECO:0000313" key="5">
    <source>
        <dbReference type="EMBL" id="MEP1060435.1"/>
    </source>
</evidence>
<evidence type="ECO:0000256" key="1">
    <source>
        <dbReference type="ARBA" id="ARBA00001968"/>
    </source>
</evidence>
<protein>
    <submittedName>
        <fullName evidence="5">Transposase family protein</fullName>
    </submittedName>
</protein>
<feature type="domain" description="DDE Tnp4" evidence="4">
    <location>
        <begin position="34"/>
        <end position="115"/>
    </location>
</feature>
<dbReference type="Pfam" id="PF13359">
    <property type="entry name" value="DDE_Tnp_4"/>
    <property type="match status" value="1"/>
</dbReference>
<sequence>MSNQALGYEKQLPEREPYRLEAVLNQCPSLAFIVDETERGVNRSKGKAERKQYYNGTKKTFTIKNNLITQCIDKVLFLSGTYEGKKHDKAIREEEDYKLPEGSKLWKDTSFKAMRQQKPPPFSQEETAQTRIK</sequence>
<proteinExistence type="predicted"/>
<dbReference type="RefSeq" id="WP_190452412.1">
    <property type="nucleotide sequence ID" value="NZ_JAMPLM010000018.1"/>
</dbReference>
<comment type="cofactor">
    <cofactor evidence="1">
        <name>a divalent metal cation</name>
        <dbReference type="ChEBI" id="CHEBI:60240"/>
    </cofactor>
</comment>
<comment type="caution">
    <text evidence="5">The sequence shown here is derived from an EMBL/GenBank/DDBJ whole genome shotgun (WGS) entry which is preliminary data.</text>
</comment>
<dbReference type="InterPro" id="IPR027806">
    <property type="entry name" value="HARBI1_dom"/>
</dbReference>
<gene>
    <name evidence="5" type="ORF">NDI38_18540</name>
</gene>
<evidence type="ECO:0000313" key="6">
    <source>
        <dbReference type="Proteomes" id="UP001476950"/>
    </source>
</evidence>
<feature type="region of interest" description="Disordered" evidence="3">
    <location>
        <begin position="113"/>
        <end position="133"/>
    </location>
</feature>
<keyword evidence="2" id="KW-0479">Metal-binding</keyword>
<dbReference type="Proteomes" id="UP001476950">
    <property type="component" value="Unassembled WGS sequence"/>
</dbReference>
<evidence type="ECO:0000256" key="2">
    <source>
        <dbReference type="ARBA" id="ARBA00022723"/>
    </source>
</evidence>
<keyword evidence="6" id="KW-1185">Reference proteome</keyword>
<reference evidence="5 6" key="1">
    <citation type="submission" date="2022-04" db="EMBL/GenBank/DDBJ databases">
        <title>Positive selection, recombination, and allopatry shape intraspecific diversity of widespread and dominant cyanobacteria.</title>
        <authorList>
            <person name="Wei J."/>
            <person name="Shu W."/>
            <person name="Hu C."/>
        </authorList>
    </citation>
    <scope>NUCLEOTIDE SEQUENCE [LARGE SCALE GENOMIC DNA]</scope>
    <source>
        <strain evidence="5 6">AS-A4</strain>
    </source>
</reference>
<accession>A0ABV0KQ17</accession>
<evidence type="ECO:0000256" key="3">
    <source>
        <dbReference type="SAM" id="MobiDB-lite"/>
    </source>
</evidence>